<dbReference type="EMBL" id="SNRW01004855">
    <property type="protein sequence ID" value="KAA6386327.1"/>
    <property type="molecule type" value="Genomic_DNA"/>
</dbReference>
<comment type="caution">
    <text evidence="1">The sequence shown here is derived from an EMBL/GenBank/DDBJ whole genome shotgun (WGS) entry which is preliminary data.</text>
</comment>
<name>A0A5J4VUL9_9EUKA</name>
<dbReference type="AlphaFoldDB" id="A0A5J4VUL9"/>
<dbReference type="Proteomes" id="UP000324800">
    <property type="component" value="Unassembled WGS sequence"/>
</dbReference>
<evidence type="ECO:0000313" key="1">
    <source>
        <dbReference type="EMBL" id="KAA6386327.1"/>
    </source>
</evidence>
<proteinExistence type="predicted"/>
<accession>A0A5J4VUL9</accession>
<sequence>MVKTYSPPECIRISRQSIQVSIARKSSLRGIAPKILETADFNSSSLSQLTPFNQTLRRPKKQLSLGAMPGEYGG</sequence>
<protein>
    <submittedName>
        <fullName evidence="1">Uncharacterized protein</fullName>
    </submittedName>
</protein>
<evidence type="ECO:0000313" key="2">
    <source>
        <dbReference type="Proteomes" id="UP000324800"/>
    </source>
</evidence>
<organism evidence="1 2">
    <name type="scientific">Streblomastix strix</name>
    <dbReference type="NCBI Taxonomy" id="222440"/>
    <lineage>
        <taxon>Eukaryota</taxon>
        <taxon>Metamonada</taxon>
        <taxon>Preaxostyla</taxon>
        <taxon>Oxymonadida</taxon>
        <taxon>Streblomastigidae</taxon>
        <taxon>Streblomastix</taxon>
    </lineage>
</organism>
<gene>
    <name evidence="1" type="ORF">EZS28_018146</name>
</gene>
<reference evidence="1 2" key="1">
    <citation type="submission" date="2019-03" db="EMBL/GenBank/DDBJ databases">
        <title>Single cell metagenomics reveals metabolic interactions within the superorganism composed of flagellate Streblomastix strix and complex community of Bacteroidetes bacteria on its surface.</title>
        <authorList>
            <person name="Treitli S.C."/>
            <person name="Kolisko M."/>
            <person name="Husnik F."/>
            <person name="Keeling P."/>
            <person name="Hampl V."/>
        </authorList>
    </citation>
    <scope>NUCLEOTIDE SEQUENCE [LARGE SCALE GENOMIC DNA]</scope>
    <source>
        <strain evidence="1">ST1C</strain>
    </source>
</reference>